<dbReference type="InterPro" id="IPR006680">
    <property type="entry name" value="Amidohydro-rel"/>
</dbReference>
<comment type="caution">
    <text evidence="3">The sequence shown here is derived from an EMBL/GenBank/DDBJ whole genome shotgun (WGS) entry which is preliminary data.</text>
</comment>
<dbReference type="InterPro" id="IPR011059">
    <property type="entry name" value="Metal-dep_hydrolase_composite"/>
</dbReference>
<dbReference type="InterPro" id="IPR057744">
    <property type="entry name" value="OTAase-like"/>
</dbReference>
<dbReference type="Pfam" id="PF01979">
    <property type="entry name" value="Amidohydro_1"/>
    <property type="match status" value="1"/>
</dbReference>
<dbReference type="Proteomes" id="UP000252706">
    <property type="component" value="Unassembled WGS sequence"/>
</dbReference>
<dbReference type="RefSeq" id="WP_113789694.1">
    <property type="nucleotide sequence ID" value="NZ_QOCE01000006.1"/>
</dbReference>
<evidence type="ECO:0000313" key="3">
    <source>
        <dbReference type="EMBL" id="RBW61111.1"/>
    </source>
</evidence>
<evidence type="ECO:0000256" key="1">
    <source>
        <dbReference type="SAM" id="Phobius"/>
    </source>
</evidence>
<name>A0A366X766_9RHOB</name>
<dbReference type="InterPro" id="IPR051781">
    <property type="entry name" value="Metallo-dep_Hydrolase"/>
</dbReference>
<dbReference type="GO" id="GO:0016810">
    <property type="term" value="F:hydrolase activity, acting on carbon-nitrogen (but not peptide) bonds"/>
    <property type="evidence" value="ECO:0007669"/>
    <property type="project" value="InterPro"/>
</dbReference>
<proteinExistence type="predicted"/>
<keyword evidence="1" id="KW-0812">Transmembrane</keyword>
<dbReference type="Gene3D" id="3.20.20.140">
    <property type="entry name" value="Metal-dependent hydrolases"/>
    <property type="match status" value="1"/>
</dbReference>
<dbReference type="SUPFAM" id="SSF51556">
    <property type="entry name" value="Metallo-dependent hydrolases"/>
    <property type="match status" value="1"/>
</dbReference>
<organism evidence="3 4">
    <name type="scientific">Phaeobacter gallaeciensis</name>
    <dbReference type="NCBI Taxonomy" id="60890"/>
    <lineage>
        <taxon>Bacteria</taxon>
        <taxon>Pseudomonadati</taxon>
        <taxon>Pseudomonadota</taxon>
        <taxon>Alphaproteobacteria</taxon>
        <taxon>Rhodobacterales</taxon>
        <taxon>Roseobacteraceae</taxon>
        <taxon>Phaeobacter</taxon>
    </lineage>
</organism>
<gene>
    <name evidence="3" type="ORF">DS909_02765</name>
</gene>
<dbReference type="EMBL" id="QOCE01000006">
    <property type="protein sequence ID" value="RBW61111.1"/>
    <property type="molecule type" value="Genomic_DNA"/>
</dbReference>
<dbReference type="SUPFAM" id="SSF51338">
    <property type="entry name" value="Composite domain of metallo-dependent hydrolases"/>
    <property type="match status" value="2"/>
</dbReference>
<reference evidence="3 4" key="1">
    <citation type="submission" date="2018-07" db="EMBL/GenBank/DDBJ databases">
        <title>Modular assembly of carbohydrate-degrading microbial communities in the ocean.</title>
        <authorList>
            <person name="Enke T.N."/>
            <person name="Datta M.S."/>
            <person name="Schwartzman J.A."/>
            <person name="Cermak N."/>
            <person name="Schmitz D.A."/>
            <person name="Barrere J."/>
            <person name="Cordero O.X."/>
        </authorList>
    </citation>
    <scope>NUCLEOTIDE SEQUENCE [LARGE SCALE GENOMIC DNA]</scope>
    <source>
        <strain evidence="3 4">C3M10</strain>
    </source>
</reference>
<accession>A0A366X766</accession>
<dbReference type="AlphaFoldDB" id="A0A366X766"/>
<dbReference type="InterPro" id="IPR032466">
    <property type="entry name" value="Metal_Hydrolase"/>
</dbReference>
<protein>
    <submittedName>
        <fullName evidence="3">Amidohydrolase family protein</fullName>
    </submittedName>
</protein>
<feature type="domain" description="Amidohydrolase-related" evidence="2">
    <location>
        <begin position="102"/>
        <end position="459"/>
    </location>
</feature>
<dbReference type="PANTHER" id="PTHR43135:SF3">
    <property type="entry name" value="ALPHA-D-RIBOSE 1-METHYLPHOSPHONATE 5-TRIPHOSPHATE DIPHOSPHATASE"/>
    <property type="match status" value="1"/>
</dbReference>
<dbReference type="PANTHER" id="PTHR43135">
    <property type="entry name" value="ALPHA-D-RIBOSE 1-METHYLPHOSPHONATE 5-TRIPHOSPHATE DIPHOSPHATASE"/>
    <property type="match status" value="1"/>
</dbReference>
<sequence length="466" mass="50507">MAKFIRTRWTELYPTTVVKTDSLARKVVALKYFIATIALLFATAPAFAQDQTLFINVDVFDGVNEALIENASVLIEGNLIKTISTEPIEASGATILDGEGGTLMPGIIDSHAHLAIGNIGVPDILNEFPGYLTIRSTVAAKQLLDQGITTIRDMGGETFTVKRAIEEGLIPGPRVFPSGAFITQTGGHFDFRPRGTANPSLTDDVPFWSNFHVWMVDGPDRVAAAARENLRLGATQLKLAIGGGVSSAFDPIDTTQYSYDEIKAAVDAAENWGTYVTVHGYTPRAINIAIDAGVKVIEHGQLLDRPTIERMAAEGIWLSFQPFTLCSEPNLDAAQNAKQAIVCKGTGQIYEWMKEIPELKVAHGTDTFLNPETGLAGATKQLERLEKWFSPYEILKMATSNVGELLKLSGPRNPYQDGDLGVLAEGAYADILLVGGNPLDDLGLVTDPQNLQVIMKDGVIYKNELE</sequence>
<evidence type="ECO:0000259" key="2">
    <source>
        <dbReference type="Pfam" id="PF01979"/>
    </source>
</evidence>
<evidence type="ECO:0000313" key="4">
    <source>
        <dbReference type="Proteomes" id="UP000252706"/>
    </source>
</evidence>
<keyword evidence="1" id="KW-0472">Membrane</keyword>
<dbReference type="Gene3D" id="2.30.40.10">
    <property type="entry name" value="Urease, subunit C, domain 1"/>
    <property type="match status" value="1"/>
</dbReference>
<feature type="transmembrane region" description="Helical" evidence="1">
    <location>
        <begin position="29"/>
        <end position="48"/>
    </location>
</feature>
<keyword evidence="1" id="KW-1133">Transmembrane helix</keyword>
<dbReference type="CDD" id="cd01299">
    <property type="entry name" value="Met_dep_hydrolase_A"/>
    <property type="match status" value="1"/>
</dbReference>
<dbReference type="OrthoDB" id="9765769at2"/>
<keyword evidence="3" id="KW-0378">Hydrolase</keyword>